<dbReference type="SUPFAM" id="SSF52266">
    <property type="entry name" value="SGNH hydrolase"/>
    <property type="match status" value="1"/>
</dbReference>
<dbReference type="EMBL" id="JANUHC010000002">
    <property type="protein sequence ID" value="MCS0629146.1"/>
    <property type="molecule type" value="Genomic_DNA"/>
</dbReference>
<dbReference type="InterPro" id="IPR050040">
    <property type="entry name" value="CE2A"/>
</dbReference>
<dbReference type="CDD" id="cd01831">
    <property type="entry name" value="Endoglucanase_E_like"/>
    <property type="match status" value="1"/>
</dbReference>
<dbReference type="NCBIfam" id="NF042969">
    <property type="entry name" value="AcxyGlmanDactase"/>
    <property type="match status" value="1"/>
</dbReference>
<dbReference type="RefSeq" id="WP_259448309.1">
    <property type="nucleotide sequence ID" value="NZ_CP119520.1"/>
</dbReference>
<proteinExistence type="predicted"/>
<evidence type="ECO:0000313" key="5">
    <source>
        <dbReference type="Proteomes" id="UP001165263"/>
    </source>
</evidence>
<reference evidence="4" key="1">
    <citation type="submission" date="2022-08" db="EMBL/GenBank/DDBJ databases">
        <title>Reclassification of Massilia species as members of the genera Telluria, Duganella, Pseudoduganella, Mokoshia gen. nov. and Zemynaea gen. nov. using orthogonal and non-orthogonal genome-based approaches.</title>
        <authorList>
            <person name="Bowman J.P."/>
        </authorList>
    </citation>
    <scope>NUCLEOTIDE SEQUENCE</scope>
    <source>
        <strain evidence="4">LMG 11547</strain>
    </source>
</reference>
<dbReference type="InterPro" id="IPR037461">
    <property type="entry name" value="CtCE2-like_dom"/>
</dbReference>
<sequence>MMRRPLIAVLLALCAAGAAAEQTITASDSHVTRMGRTVAGDDGTVRFGYAGVTLLLAVDGTRLAVDAAGGSRSLVDVIVDGKPAGTLRLAPQMTRYDVFKGAAPGPHKVELVHRGETWLGVPSIARFTSDGTFLAAPALPARRLLVLGDSVTCGAVMERGADEKDMPEWSNPRLSYGMLAARALDAQVQLVCYGGRGLVRSWNNRTDEFQLPAFYDLAIADAAQPVPWNQADYAPDLIVIAIGTNDFNPGIPERAAYVDTYTALLRRVLRDHPHAQIALTEGVLLDGDKKAALIGYLKEAMARVGDKRVHLLAPVTYQPGDAVNGHPTTAQHAVMAAELLPQLRRITGW</sequence>
<dbReference type="PANTHER" id="PTHR37834">
    <property type="entry name" value="GDSL-LIKE LIPASE/ACYLHYDROLASE DOMAIN PROTEIN (AFU_ORTHOLOGUE AFUA_2G00620)"/>
    <property type="match status" value="1"/>
</dbReference>
<feature type="signal peptide" evidence="1">
    <location>
        <begin position="1"/>
        <end position="20"/>
    </location>
</feature>
<feature type="domain" description="Carbohydrate esterase 2 N-terminal" evidence="3">
    <location>
        <begin position="34"/>
        <end position="137"/>
    </location>
</feature>
<dbReference type="InterPro" id="IPR052762">
    <property type="entry name" value="PCW_deacetylase/CE"/>
</dbReference>
<dbReference type="Gene3D" id="2.60.120.260">
    <property type="entry name" value="Galactose-binding domain-like"/>
    <property type="match status" value="1"/>
</dbReference>
<name>A0ABT2BX08_9BURK</name>
<evidence type="ECO:0000259" key="2">
    <source>
        <dbReference type="Pfam" id="PF13472"/>
    </source>
</evidence>
<dbReference type="Proteomes" id="UP001165263">
    <property type="component" value="Unassembled WGS sequence"/>
</dbReference>
<dbReference type="Pfam" id="PF13472">
    <property type="entry name" value="Lipase_GDSL_2"/>
    <property type="match status" value="1"/>
</dbReference>
<comment type="caution">
    <text evidence="4">The sequence shown here is derived from an EMBL/GenBank/DDBJ whole genome shotgun (WGS) entry which is preliminary data.</text>
</comment>
<evidence type="ECO:0000256" key="1">
    <source>
        <dbReference type="SAM" id="SignalP"/>
    </source>
</evidence>
<feature type="chain" id="PRO_5045839141" evidence="1">
    <location>
        <begin position="21"/>
        <end position="349"/>
    </location>
</feature>
<accession>A0ABT2BX08</accession>
<keyword evidence="5" id="KW-1185">Reference proteome</keyword>
<dbReference type="Pfam" id="PF17996">
    <property type="entry name" value="CE2_N"/>
    <property type="match status" value="1"/>
</dbReference>
<protein>
    <submittedName>
        <fullName evidence="4">GDSL-type esterase/lipase family protein</fullName>
    </submittedName>
</protein>
<dbReference type="InterPro" id="IPR036514">
    <property type="entry name" value="SGNH_hydro_sf"/>
</dbReference>
<feature type="domain" description="SGNH hydrolase-type esterase" evidence="2">
    <location>
        <begin position="146"/>
        <end position="314"/>
    </location>
</feature>
<evidence type="ECO:0000313" key="4">
    <source>
        <dbReference type="EMBL" id="MCS0629146.1"/>
    </source>
</evidence>
<keyword evidence="1" id="KW-0732">Signal</keyword>
<dbReference type="PANTHER" id="PTHR37834:SF2">
    <property type="entry name" value="ESTERASE, SGNH HYDROLASE-TYPE"/>
    <property type="match status" value="1"/>
</dbReference>
<dbReference type="InterPro" id="IPR040794">
    <property type="entry name" value="CE2_N"/>
</dbReference>
<organism evidence="4 5">
    <name type="scientific">Telluria mixta</name>
    <dbReference type="NCBI Taxonomy" id="34071"/>
    <lineage>
        <taxon>Bacteria</taxon>
        <taxon>Pseudomonadati</taxon>
        <taxon>Pseudomonadota</taxon>
        <taxon>Betaproteobacteria</taxon>
        <taxon>Burkholderiales</taxon>
        <taxon>Oxalobacteraceae</taxon>
        <taxon>Telluria group</taxon>
        <taxon>Telluria</taxon>
    </lineage>
</organism>
<gene>
    <name evidence="4" type="ORF">NX786_07360</name>
</gene>
<dbReference type="InterPro" id="IPR013830">
    <property type="entry name" value="SGNH_hydro"/>
</dbReference>
<evidence type="ECO:0000259" key="3">
    <source>
        <dbReference type="Pfam" id="PF17996"/>
    </source>
</evidence>
<dbReference type="Gene3D" id="3.40.50.1110">
    <property type="entry name" value="SGNH hydrolase"/>
    <property type="match status" value="1"/>
</dbReference>